<keyword evidence="3" id="KW-1185">Reference proteome</keyword>
<comment type="caution">
    <text evidence="2">The sequence shown here is derived from an EMBL/GenBank/DDBJ whole genome shotgun (WGS) entry which is preliminary data.</text>
</comment>
<dbReference type="EMBL" id="JAWQEG010001564">
    <property type="protein sequence ID" value="KAK3878294.1"/>
    <property type="molecule type" value="Genomic_DNA"/>
</dbReference>
<gene>
    <name evidence="2" type="ORF">Pcinc_017054</name>
</gene>
<dbReference type="AlphaFoldDB" id="A0AAE1FPV4"/>
<feature type="region of interest" description="Disordered" evidence="1">
    <location>
        <begin position="84"/>
        <end position="103"/>
    </location>
</feature>
<sequence length="116" mass="12708">MCWLDQSETSSVNRSQLCADPSVQAFTTSPASAFRVYVVLLASVVVCVPPTPHQGARVPGNGFGHPGNTNHRVINLQTRVLMPPRNDRLTPANREGALAENKFKETVSRKLNLNKQ</sequence>
<proteinExistence type="predicted"/>
<organism evidence="2 3">
    <name type="scientific">Petrolisthes cinctipes</name>
    <name type="common">Flat porcelain crab</name>
    <dbReference type="NCBI Taxonomy" id="88211"/>
    <lineage>
        <taxon>Eukaryota</taxon>
        <taxon>Metazoa</taxon>
        <taxon>Ecdysozoa</taxon>
        <taxon>Arthropoda</taxon>
        <taxon>Crustacea</taxon>
        <taxon>Multicrustacea</taxon>
        <taxon>Malacostraca</taxon>
        <taxon>Eumalacostraca</taxon>
        <taxon>Eucarida</taxon>
        <taxon>Decapoda</taxon>
        <taxon>Pleocyemata</taxon>
        <taxon>Anomura</taxon>
        <taxon>Galatheoidea</taxon>
        <taxon>Porcellanidae</taxon>
        <taxon>Petrolisthes</taxon>
    </lineage>
</organism>
<accession>A0AAE1FPV4</accession>
<name>A0AAE1FPV4_PETCI</name>
<evidence type="ECO:0000313" key="3">
    <source>
        <dbReference type="Proteomes" id="UP001286313"/>
    </source>
</evidence>
<dbReference type="Proteomes" id="UP001286313">
    <property type="component" value="Unassembled WGS sequence"/>
</dbReference>
<reference evidence="2" key="1">
    <citation type="submission" date="2023-10" db="EMBL/GenBank/DDBJ databases">
        <title>Genome assemblies of two species of porcelain crab, Petrolisthes cinctipes and Petrolisthes manimaculis (Anomura: Porcellanidae).</title>
        <authorList>
            <person name="Angst P."/>
        </authorList>
    </citation>
    <scope>NUCLEOTIDE SEQUENCE</scope>
    <source>
        <strain evidence="2">PB745_01</strain>
        <tissue evidence="2">Gill</tissue>
    </source>
</reference>
<protein>
    <submittedName>
        <fullName evidence="2">Uncharacterized protein</fullName>
    </submittedName>
</protein>
<evidence type="ECO:0000313" key="2">
    <source>
        <dbReference type="EMBL" id="KAK3878294.1"/>
    </source>
</evidence>
<evidence type="ECO:0000256" key="1">
    <source>
        <dbReference type="SAM" id="MobiDB-lite"/>
    </source>
</evidence>